<dbReference type="InterPro" id="IPR019734">
    <property type="entry name" value="TPR_rpt"/>
</dbReference>
<feature type="compositionally biased region" description="Basic and acidic residues" evidence="4">
    <location>
        <begin position="701"/>
        <end position="721"/>
    </location>
</feature>
<dbReference type="EMBL" id="CAJNDS010002294">
    <property type="protein sequence ID" value="CAE7416046.1"/>
    <property type="molecule type" value="Genomic_DNA"/>
</dbReference>
<dbReference type="OrthoDB" id="2423701at2759"/>
<reference evidence="6" key="1">
    <citation type="submission" date="2021-02" db="EMBL/GenBank/DDBJ databases">
        <authorList>
            <person name="Dougan E. K."/>
            <person name="Rhodes N."/>
            <person name="Thang M."/>
            <person name="Chan C."/>
        </authorList>
    </citation>
    <scope>NUCLEOTIDE SEQUENCE</scope>
</reference>
<dbReference type="Gene3D" id="1.25.40.10">
    <property type="entry name" value="Tetratricopeptide repeat domain"/>
    <property type="match status" value="1"/>
</dbReference>
<dbReference type="Pfam" id="PF04969">
    <property type="entry name" value="CS"/>
    <property type="match status" value="2"/>
</dbReference>
<evidence type="ECO:0000313" key="6">
    <source>
        <dbReference type="EMBL" id="CAE7416046.1"/>
    </source>
</evidence>
<organism evidence="6 7">
    <name type="scientific">Symbiodinium natans</name>
    <dbReference type="NCBI Taxonomy" id="878477"/>
    <lineage>
        <taxon>Eukaryota</taxon>
        <taxon>Sar</taxon>
        <taxon>Alveolata</taxon>
        <taxon>Dinophyceae</taxon>
        <taxon>Suessiales</taxon>
        <taxon>Symbiodiniaceae</taxon>
        <taxon>Symbiodinium</taxon>
    </lineage>
</organism>
<feature type="region of interest" description="Disordered" evidence="4">
    <location>
        <begin position="701"/>
        <end position="728"/>
    </location>
</feature>
<dbReference type="PANTHER" id="PTHR22904">
    <property type="entry name" value="TPR REPEAT CONTAINING PROTEIN"/>
    <property type="match status" value="1"/>
</dbReference>
<dbReference type="GO" id="GO:0051879">
    <property type="term" value="F:Hsp90 protein binding"/>
    <property type="evidence" value="ECO:0007669"/>
    <property type="project" value="TreeGrafter"/>
</dbReference>
<dbReference type="CDD" id="cd06463">
    <property type="entry name" value="p23_like"/>
    <property type="match status" value="1"/>
</dbReference>
<dbReference type="InterPro" id="IPR013105">
    <property type="entry name" value="TPR_2"/>
</dbReference>
<name>A0A812R2P3_9DINO</name>
<evidence type="ECO:0000256" key="3">
    <source>
        <dbReference type="PROSITE-ProRule" id="PRU00339"/>
    </source>
</evidence>
<dbReference type="Pfam" id="PF07719">
    <property type="entry name" value="TPR_2"/>
    <property type="match status" value="1"/>
</dbReference>
<feature type="domain" description="CS" evidence="5">
    <location>
        <begin position="161"/>
        <end position="279"/>
    </location>
</feature>
<dbReference type="InterPro" id="IPR007052">
    <property type="entry name" value="CS_dom"/>
</dbReference>
<protein>
    <submittedName>
        <fullName evidence="6">HOP2 protein</fullName>
    </submittedName>
</protein>
<dbReference type="Proteomes" id="UP000604046">
    <property type="component" value="Unassembled WGS sequence"/>
</dbReference>
<comment type="caution">
    <text evidence="6">The sequence shown here is derived from an EMBL/GenBank/DDBJ whole genome shotgun (WGS) entry which is preliminary data.</text>
</comment>
<feature type="domain" description="CS" evidence="5">
    <location>
        <begin position="569"/>
        <end position="674"/>
    </location>
</feature>
<gene>
    <name evidence="6" type="primary">HOP2</name>
    <name evidence="6" type="ORF">SNAT2548_LOCUS22622</name>
</gene>
<dbReference type="SUPFAM" id="SSF49764">
    <property type="entry name" value="HSP20-like chaperones"/>
    <property type="match status" value="3"/>
</dbReference>
<keyword evidence="1" id="KW-0677">Repeat</keyword>
<dbReference type="PROSITE" id="PS50005">
    <property type="entry name" value="TPR"/>
    <property type="match status" value="2"/>
</dbReference>
<evidence type="ECO:0000259" key="5">
    <source>
        <dbReference type="PROSITE" id="PS51203"/>
    </source>
</evidence>
<dbReference type="InterPro" id="IPR008978">
    <property type="entry name" value="HSP20-like_chaperone"/>
</dbReference>
<accession>A0A812R2P3</accession>
<dbReference type="PANTHER" id="PTHR22904:SF513">
    <property type="match status" value="1"/>
</dbReference>
<proteinExistence type="predicted"/>
<keyword evidence="2 3" id="KW-0802">TPR repeat</keyword>
<dbReference type="AlphaFoldDB" id="A0A812R2P3"/>
<evidence type="ECO:0000256" key="4">
    <source>
        <dbReference type="SAM" id="MobiDB-lite"/>
    </source>
</evidence>
<evidence type="ECO:0000256" key="2">
    <source>
        <dbReference type="ARBA" id="ARBA00022803"/>
    </source>
</evidence>
<dbReference type="InterPro" id="IPR011990">
    <property type="entry name" value="TPR-like_helical_dom_sf"/>
</dbReference>
<evidence type="ECO:0000256" key="1">
    <source>
        <dbReference type="ARBA" id="ARBA00022737"/>
    </source>
</evidence>
<dbReference type="SUPFAM" id="SSF48452">
    <property type="entry name" value="TPR-like"/>
    <property type="match status" value="1"/>
</dbReference>
<feature type="repeat" description="TPR" evidence="3">
    <location>
        <begin position="352"/>
        <end position="385"/>
    </location>
</feature>
<dbReference type="Pfam" id="PF13181">
    <property type="entry name" value="TPR_8"/>
    <property type="match status" value="1"/>
</dbReference>
<feature type="repeat" description="TPR" evidence="3">
    <location>
        <begin position="386"/>
        <end position="419"/>
    </location>
</feature>
<dbReference type="SMART" id="SM00028">
    <property type="entry name" value="TPR"/>
    <property type="match status" value="3"/>
</dbReference>
<dbReference type="Gene3D" id="2.60.40.790">
    <property type="match status" value="3"/>
</dbReference>
<evidence type="ECO:0000313" key="7">
    <source>
        <dbReference type="Proteomes" id="UP000604046"/>
    </source>
</evidence>
<keyword evidence="7" id="KW-1185">Reference proteome</keyword>
<dbReference type="PROSITE" id="PS51203">
    <property type="entry name" value="CS"/>
    <property type="match status" value="2"/>
</dbReference>
<sequence length="760" mass="86802">MREFACLPSSGTTKGVHYVQSMGRIMLKYVLRDEAASLCAGDLCVELSSWELKVKAPGRQDLDGLLAPVSGTLYGDVRRDLSWWTLETQDGANVLTIELAKRDHKAWNAVWKLGLSHHRKSHFDWTPAARTSVKKAEDMLVKVKPGHLQRKQDSFVVRREDLCSALEDGQDDKTAIFRIHLDKASMEKACETTCLADLFGVDVMEQYFKVFIRGDEKSPILMGQLFDKVVPDKTRWDIVKAAAPVEEESPVRKSAQYNTCLQVTLTKAKPSKKHWPQLLEENELVLQREAAPQIEDLHAKALRAPSPDRSSWSPKELAQDFKAKADGCFRNSAWRDAAVYYTRALNQTPEEEKLFSNRSACYVKLKKFDKALADAKRCVSLKPDWPKAYFRLGQAHRGLKQWEEAIDAFREGLFREPSNKEWAREIEKTEEEQERWDAHVAQQRKLKREADNVTELNEATVVAEREAMVAVAEQAIKAGKSRKEAGELALKGAELAKQRVHDMAAQKKKAMMVEDDQELDAAAPYRIVCEDGSLHSKSFAHTDKGMYFMGMTFMNYKAGPTNQPWIEIRHPGKLRWSQGCAVLRLKVTLPETIRGAQDVDVELTASSLRIGTVGDTDPIIEGKFDRKVDPNGENYSWFLIPEEVPPIMELTLDKDASEVYQTYSYGTLLWPRLFNDDIPLGEGLFEADLTDLPPHLLQKFQEEQEKSDQKSREEKQRRQMMTEEEVAEETARLWNDEFARHGIPHRVDSMEDRRLESFQK</sequence>